<sequence length="66" mass="7377">NCNGPLASALPHSSFQSSSQSSASYSAFYAKLNRRDATLFQNFGEHLLCPMRFQFIPPFLFVLNGF</sequence>
<reference evidence="2 3" key="1">
    <citation type="submission" date="2021-07" db="EMBL/GenBank/DDBJ databases">
        <authorList>
            <person name="Palmer J.M."/>
        </authorList>
    </citation>
    <scope>NUCLEOTIDE SEQUENCE [LARGE SCALE GENOMIC DNA]</scope>
    <source>
        <strain evidence="2 3">AT_MEX2019</strain>
        <tissue evidence="2">Muscle</tissue>
    </source>
</reference>
<feature type="region of interest" description="Disordered" evidence="1">
    <location>
        <begin position="1"/>
        <end position="20"/>
    </location>
</feature>
<feature type="non-terminal residue" evidence="2">
    <location>
        <position position="1"/>
    </location>
</feature>
<dbReference type="EMBL" id="JAHUTI010061864">
    <property type="protein sequence ID" value="MED6252562.1"/>
    <property type="molecule type" value="Genomic_DNA"/>
</dbReference>
<name>A0ABU7BQ57_9TELE</name>
<protein>
    <submittedName>
        <fullName evidence="2">Uncharacterized protein</fullName>
    </submittedName>
</protein>
<organism evidence="2 3">
    <name type="scientific">Ataeniobius toweri</name>
    <dbReference type="NCBI Taxonomy" id="208326"/>
    <lineage>
        <taxon>Eukaryota</taxon>
        <taxon>Metazoa</taxon>
        <taxon>Chordata</taxon>
        <taxon>Craniata</taxon>
        <taxon>Vertebrata</taxon>
        <taxon>Euteleostomi</taxon>
        <taxon>Actinopterygii</taxon>
        <taxon>Neopterygii</taxon>
        <taxon>Teleostei</taxon>
        <taxon>Neoteleostei</taxon>
        <taxon>Acanthomorphata</taxon>
        <taxon>Ovalentaria</taxon>
        <taxon>Atherinomorphae</taxon>
        <taxon>Cyprinodontiformes</taxon>
        <taxon>Goodeidae</taxon>
        <taxon>Ataeniobius</taxon>
    </lineage>
</organism>
<keyword evidence="3" id="KW-1185">Reference proteome</keyword>
<evidence type="ECO:0000256" key="1">
    <source>
        <dbReference type="SAM" id="MobiDB-lite"/>
    </source>
</evidence>
<evidence type="ECO:0000313" key="3">
    <source>
        <dbReference type="Proteomes" id="UP001345963"/>
    </source>
</evidence>
<dbReference type="Proteomes" id="UP001345963">
    <property type="component" value="Unassembled WGS sequence"/>
</dbReference>
<comment type="caution">
    <text evidence="2">The sequence shown here is derived from an EMBL/GenBank/DDBJ whole genome shotgun (WGS) entry which is preliminary data.</text>
</comment>
<proteinExistence type="predicted"/>
<accession>A0ABU7BQ57</accession>
<evidence type="ECO:0000313" key="2">
    <source>
        <dbReference type="EMBL" id="MED6252562.1"/>
    </source>
</evidence>
<gene>
    <name evidence="2" type="ORF">ATANTOWER_013600</name>
</gene>